<keyword evidence="12" id="KW-1185">Reference proteome</keyword>
<sequence length="863" mass="93182">MPECDVCGEREFQCVDGHYYCTLCHTQSQDLREEVREEIADRDEPIPFTLKAVSVAREPRARVSRSRRSVGRLRSLSRYEAFTIVLREQTKCLLAAGAPPALRELVFQLWAAYLCRRGIAFSGGAEEGPPPPRSVAELRREAAARSERYKPRGTKLSKEEAEQRLLQKVFEDEEFYSDDGDEDTDGGKASDDEDDGTEAPLRTEREGRELPPGGAERGGAELPPGAERDGAELSPGAEGDGAKLHPGAEGDGAELPPGAERDGAELHPGTERDGTEVHPGAERDGAELPPGAERDGAELPPGAEGDGAELPPGDGDSDGELPPGDGDSDGELPPGNVEHDGEAVPGGAPHSRPRKYGGRRPGIAQSPATLLRLRHTIGFLYLALLHLGLPLLLSDVLRLAAAGRLPYFRSAELLSDYDMFADDAMTFRPRSLPQRESVVVDARLLRGFLALPAPRSRPDAAHILARLQAALGLPRQLLEVARGVVVATPDLVVTDDEAHAMAAIVVTLRLVFGVDGSTERALSRRARRVNAAAGAPRAFVWDDWVRQTHARWKAMRYHLPSSGVANVMSDKCNAQAMLHAHATLRGSHQLPAGERRRGARRPFAGAPTDGTLPSPFEHALRGEASTAEEPYVPPPAAVLPPIGGDDPATDFSHASLDFLAMPPMLPRRAKPDDGSRTKLADCCLRHGECYRRVTTRKRWHSSSSDSDPSCSDDADTAPTLRVPQRTPARAVHRLSGEIDGRASSAAEDDNGGGCSGVYTCYKRAKEVKMGHWSRPWEQTPELPDALRWLLNVCSDCIGCTAATLLRHVEMIEVALIWPSGGAKGDGLTMDGVQKGLLNLALLRCPLVEHQALRNRVKKSAAAT</sequence>
<gene>
    <name evidence="13" type="primary">LOC106809254</name>
</gene>
<name>A0ABM1E6C6_PRICU</name>
<organism evidence="12 13">
    <name type="scientific">Priapulus caudatus</name>
    <name type="common">Priapulid worm</name>
    <dbReference type="NCBI Taxonomy" id="37621"/>
    <lineage>
        <taxon>Eukaryota</taxon>
        <taxon>Metazoa</taxon>
        <taxon>Ecdysozoa</taxon>
        <taxon>Scalidophora</taxon>
        <taxon>Priapulida</taxon>
        <taxon>Priapulimorpha</taxon>
        <taxon>Priapulimorphida</taxon>
        <taxon>Priapulidae</taxon>
        <taxon>Priapulus</taxon>
    </lineage>
</organism>
<dbReference type="RefSeq" id="XP_014667747.1">
    <property type="nucleotide sequence ID" value="XM_014812261.1"/>
</dbReference>
<protein>
    <submittedName>
        <fullName evidence="13">Uncharacterized protein LOC106809254</fullName>
    </submittedName>
</protein>
<dbReference type="InterPro" id="IPR033599">
    <property type="entry name" value="TAF1B/Rrn7"/>
</dbReference>
<keyword evidence="4" id="KW-0863">Zinc-finger</keyword>
<dbReference type="Proteomes" id="UP000695022">
    <property type="component" value="Unplaced"/>
</dbReference>
<evidence type="ECO:0000256" key="8">
    <source>
        <dbReference type="ARBA" id="ARBA00023163"/>
    </source>
</evidence>
<reference evidence="13" key="1">
    <citation type="submission" date="2025-08" db="UniProtKB">
        <authorList>
            <consortium name="RefSeq"/>
        </authorList>
    </citation>
    <scope>IDENTIFICATION</scope>
</reference>
<keyword evidence="7" id="KW-0238">DNA-binding</keyword>
<evidence type="ECO:0000256" key="1">
    <source>
        <dbReference type="ARBA" id="ARBA00004604"/>
    </source>
</evidence>
<comment type="subcellular location">
    <subcellularLocation>
        <location evidence="1">Nucleus</location>
        <location evidence="1">Nucleolus</location>
    </subcellularLocation>
</comment>
<evidence type="ECO:0000256" key="10">
    <source>
        <dbReference type="SAM" id="MobiDB-lite"/>
    </source>
</evidence>
<accession>A0ABM1E6C6</accession>
<evidence type="ECO:0000313" key="13">
    <source>
        <dbReference type="RefSeq" id="XP_014667747.1"/>
    </source>
</evidence>
<dbReference type="Pfam" id="PF20644">
    <property type="entry name" value="Rrn7_cyclin_N"/>
    <property type="match status" value="1"/>
</dbReference>
<comment type="similarity">
    <text evidence="2">Belongs to the RRN7/TAF1B family.</text>
</comment>
<evidence type="ECO:0000259" key="11">
    <source>
        <dbReference type="Pfam" id="PF20644"/>
    </source>
</evidence>
<keyword evidence="6" id="KW-0805">Transcription regulation</keyword>
<proteinExistence type="inferred from homology"/>
<evidence type="ECO:0000256" key="6">
    <source>
        <dbReference type="ARBA" id="ARBA00023015"/>
    </source>
</evidence>
<dbReference type="InterPro" id="IPR048540">
    <property type="entry name" value="Rrn7_cyclin_N"/>
</dbReference>
<feature type="region of interest" description="Disordered" evidence="10">
    <location>
        <begin position="591"/>
        <end position="616"/>
    </location>
</feature>
<evidence type="ECO:0000256" key="7">
    <source>
        <dbReference type="ARBA" id="ARBA00023125"/>
    </source>
</evidence>
<evidence type="ECO:0000256" key="2">
    <source>
        <dbReference type="ARBA" id="ARBA00006899"/>
    </source>
</evidence>
<evidence type="ECO:0000256" key="5">
    <source>
        <dbReference type="ARBA" id="ARBA00022833"/>
    </source>
</evidence>
<keyword evidence="9" id="KW-0539">Nucleus</keyword>
<dbReference type="GeneID" id="106809254"/>
<feature type="region of interest" description="Disordered" evidence="10">
    <location>
        <begin position="695"/>
        <end position="728"/>
    </location>
</feature>
<dbReference type="PANTHER" id="PTHR31576:SF2">
    <property type="entry name" value="TATA BOX-BINDING PROTEIN-ASSOCIATED FACTOR RNA POLYMERASE I SUBUNIT B"/>
    <property type="match status" value="1"/>
</dbReference>
<evidence type="ECO:0000313" key="12">
    <source>
        <dbReference type="Proteomes" id="UP000695022"/>
    </source>
</evidence>
<feature type="compositionally biased region" description="Basic and acidic residues" evidence="10">
    <location>
        <begin position="136"/>
        <end position="165"/>
    </location>
</feature>
<feature type="compositionally biased region" description="Basic and acidic residues" evidence="10">
    <location>
        <begin position="259"/>
        <end position="297"/>
    </location>
</feature>
<evidence type="ECO:0000256" key="3">
    <source>
        <dbReference type="ARBA" id="ARBA00022723"/>
    </source>
</evidence>
<evidence type="ECO:0000256" key="4">
    <source>
        <dbReference type="ARBA" id="ARBA00022771"/>
    </source>
</evidence>
<evidence type="ECO:0000256" key="9">
    <source>
        <dbReference type="ARBA" id="ARBA00023242"/>
    </source>
</evidence>
<feature type="compositionally biased region" description="Acidic residues" evidence="10">
    <location>
        <begin position="171"/>
        <end position="184"/>
    </location>
</feature>
<feature type="domain" description="Rrn7/TAF1B N-terminal cyclin" evidence="11">
    <location>
        <begin position="369"/>
        <end position="414"/>
    </location>
</feature>
<keyword evidence="5" id="KW-0862">Zinc</keyword>
<keyword evidence="8" id="KW-0804">Transcription</keyword>
<dbReference type="PANTHER" id="PTHR31576">
    <property type="entry name" value="TATA BOX-BINDING PROTEIN-ASSOCIATED FACTOR RNA POLYMERASE I SUBUNIT B"/>
    <property type="match status" value="1"/>
</dbReference>
<feature type="region of interest" description="Disordered" evidence="10">
    <location>
        <begin position="122"/>
        <end position="361"/>
    </location>
</feature>
<keyword evidence="3" id="KW-0479">Metal-binding</keyword>